<keyword evidence="1" id="KW-0732">Signal</keyword>
<comment type="caution">
    <text evidence="2">The sequence shown here is derived from an EMBL/GenBank/DDBJ whole genome shotgun (WGS) entry which is preliminary data.</text>
</comment>
<dbReference type="InParanoid" id="A0A1Z5JLP4"/>
<gene>
    <name evidence="2" type="ORF">FisN_25Lh034</name>
</gene>
<proteinExistence type="predicted"/>
<protein>
    <submittedName>
        <fullName evidence="2">Uncharacterized protein</fullName>
    </submittedName>
</protein>
<organism evidence="2 3">
    <name type="scientific">Fistulifera solaris</name>
    <name type="common">Oleaginous diatom</name>
    <dbReference type="NCBI Taxonomy" id="1519565"/>
    <lineage>
        <taxon>Eukaryota</taxon>
        <taxon>Sar</taxon>
        <taxon>Stramenopiles</taxon>
        <taxon>Ochrophyta</taxon>
        <taxon>Bacillariophyta</taxon>
        <taxon>Bacillariophyceae</taxon>
        <taxon>Bacillariophycidae</taxon>
        <taxon>Naviculales</taxon>
        <taxon>Naviculaceae</taxon>
        <taxon>Fistulifera</taxon>
    </lineage>
</organism>
<evidence type="ECO:0000256" key="1">
    <source>
        <dbReference type="SAM" id="SignalP"/>
    </source>
</evidence>
<sequence>MRFLLPTLLSALAVVNGQLMTLDDAARAPMEAPEMVVYYVNEQAGPTSCTEQELLFLDSKMIPDIDMALLANNYEVPKWKVTADAAKRKLIDAEAVLDSGTFGSFSAAVSSNNCDFCRRLYPRSYCNAMFNCGFRRQLRKRQDDGRKLTDLSADVLLECKQNVNSLSSSKFLSRSCKAALRSSVCHVEFI</sequence>
<accession>A0A1Z5JLP4</accession>
<feature type="chain" id="PRO_5012216121" evidence="1">
    <location>
        <begin position="18"/>
        <end position="190"/>
    </location>
</feature>
<reference evidence="2 3" key="1">
    <citation type="journal article" date="2015" name="Plant Cell">
        <title>Oil accumulation by the oleaginous diatom Fistulifera solaris as revealed by the genome and transcriptome.</title>
        <authorList>
            <person name="Tanaka T."/>
            <person name="Maeda Y."/>
            <person name="Veluchamy A."/>
            <person name="Tanaka M."/>
            <person name="Abida H."/>
            <person name="Marechal E."/>
            <person name="Bowler C."/>
            <person name="Muto M."/>
            <person name="Sunaga Y."/>
            <person name="Tanaka M."/>
            <person name="Yoshino T."/>
            <person name="Taniguchi T."/>
            <person name="Fukuda Y."/>
            <person name="Nemoto M."/>
            <person name="Matsumoto M."/>
            <person name="Wong P.S."/>
            <person name="Aburatani S."/>
            <person name="Fujibuchi W."/>
        </authorList>
    </citation>
    <scope>NUCLEOTIDE SEQUENCE [LARGE SCALE GENOMIC DNA]</scope>
    <source>
        <strain evidence="2 3">JPCC DA0580</strain>
    </source>
</reference>
<dbReference type="AlphaFoldDB" id="A0A1Z5JLP4"/>
<evidence type="ECO:0000313" key="2">
    <source>
        <dbReference type="EMBL" id="GAX14772.1"/>
    </source>
</evidence>
<dbReference type="EMBL" id="BDSP01000083">
    <property type="protein sequence ID" value="GAX14772.1"/>
    <property type="molecule type" value="Genomic_DNA"/>
</dbReference>
<name>A0A1Z5JLP4_FISSO</name>
<feature type="signal peptide" evidence="1">
    <location>
        <begin position="1"/>
        <end position="17"/>
    </location>
</feature>
<keyword evidence="3" id="KW-1185">Reference proteome</keyword>
<evidence type="ECO:0000313" key="3">
    <source>
        <dbReference type="Proteomes" id="UP000198406"/>
    </source>
</evidence>
<dbReference type="Proteomes" id="UP000198406">
    <property type="component" value="Unassembled WGS sequence"/>
</dbReference>